<name>A0ABR7QD37_9FLAO</name>
<evidence type="ECO:0000313" key="1">
    <source>
        <dbReference type="EMBL" id="MBC8756479.1"/>
    </source>
</evidence>
<dbReference type="RefSeq" id="WP_187563512.1">
    <property type="nucleotide sequence ID" value="NZ_JACGWS010000011.1"/>
</dbReference>
<organism evidence="1 2">
    <name type="scientific">Kordia aestuariivivens</name>
    <dbReference type="NCBI Taxonomy" id="2759037"/>
    <lineage>
        <taxon>Bacteria</taxon>
        <taxon>Pseudomonadati</taxon>
        <taxon>Bacteroidota</taxon>
        <taxon>Flavobacteriia</taxon>
        <taxon>Flavobacteriales</taxon>
        <taxon>Flavobacteriaceae</taxon>
        <taxon>Kordia</taxon>
    </lineage>
</organism>
<dbReference type="EMBL" id="JACGWS010000011">
    <property type="protein sequence ID" value="MBC8756479.1"/>
    <property type="molecule type" value="Genomic_DNA"/>
</dbReference>
<comment type="caution">
    <text evidence="1">The sequence shown here is derived from an EMBL/GenBank/DDBJ whole genome shotgun (WGS) entry which is preliminary data.</text>
</comment>
<gene>
    <name evidence="1" type="ORF">H2O64_17530</name>
</gene>
<sequence>MGYFSMFLGMQYHEYRIEFINEFGINESVSVWLGGINDRIFEFEKCLDYYATNAVIEHFTSTFGH</sequence>
<reference evidence="1 2" key="1">
    <citation type="submission" date="2020-07" db="EMBL/GenBank/DDBJ databases">
        <title>Description of Kordia aestuariivivens sp. nov., isolated from a tidal flat.</title>
        <authorList>
            <person name="Park S."/>
            <person name="Yoon J.-H."/>
        </authorList>
    </citation>
    <scope>NUCLEOTIDE SEQUENCE [LARGE SCALE GENOMIC DNA]</scope>
    <source>
        <strain evidence="1 2">YSTF-M3</strain>
    </source>
</reference>
<protein>
    <submittedName>
        <fullName evidence="1">Uncharacterized protein</fullName>
    </submittedName>
</protein>
<accession>A0ABR7QD37</accession>
<keyword evidence="2" id="KW-1185">Reference proteome</keyword>
<proteinExistence type="predicted"/>
<dbReference type="Proteomes" id="UP000619238">
    <property type="component" value="Unassembled WGS sequence"/>
</dbReference>
<evidence type="ECO:0000313" key="2">
    <source>
        <dbReference type="Proteomes" id="UP000619238"/>
    </source>
</evidence>